<keyword evidence="7 10" id="KW-0472">Membrane</keyword>
<feature type="non-terminal residue" evidence="11">
    <location>
        <position position="330"/>
    </location>
</feature>
<reference evidence="11" key="1">
    <citation type="submission" date="2021-07" db="EMBL/GenBank/DDBJ databases">
        <authorList>
            <person name="Catto M.A."/>
            <person name="Jacobson A."/>
            <person name="Kennedy G."/>
            <person name="Labadie P."/>
            <person name="Hunt B.G."/>
            <person name="Srinivasan R."/>
        </authorList>
    </citation>
    <scope>NUCLEOTIDE SEQUENCE</scope>
    <source>
        <strain evidence="11">PL_HMW_Pooled</strain>
        <tissue evidence="11">Head</tissue>
    </source>
</reference>
<evidence type="ECO:0000256" key="3">
    <source>
        <dbReference type="ARBA" id="ARBA00022606"/>
    </source>
</evidence>
<evidence type="ECO:0000256" key="4">
    <source>
        <dbReference type="ARBA" id="ARBA00022692"/>
    </source>
</evidence>
<keyword evidence="4 10" id="KW-0812">Transmembrane</keyword>
<protein>
    <submittedName>
        <fullName evidence="11">Odorant receptor 45a</fullName>
    </submittedName>
</protein>
<proteinExistence type="predicted"/>
<evidence type="ECO:0000256" key="1">
    <source>
        <dbReference type="ARBA" id="ARBA00004651"/>
    </source>
</evidence>
<keyword evidence="5" id="KW-0552">Olfaction</keyword>
<evidence type="ECO:0000256" key="10">
    <source>
        <dbReference type="SAM" id="Phobius"/>
    </source>
</evidence>
<feature type="transmembrane region" description="Helical" evidence="10">
    <location>
        <begin position="93"/>
        <end position="110"/>
    </location>
</feature>
<dbReference type="GO" id="GO:0004984">
    <property type="term" value="F:olfactory receptor activity"/>
    <property type="evidence" value="ECO:0007669"/>
    <property type="project" value="InterPro"/>
</dbReference>
<comment type="subcellular location">
    <subcellularLocation>
        <location evidence="1">Cell membrane</location>
        <topology evidence="1">Multi-pass membrane protein</topology>
    </subcellularLocation>
</comment>
<name>A0AAE1H9G3_9NEOP</name>
<dbReference type="AlphaFoldDB" id="A0AAE1H9G3"/>
<evidence type="ECO:0000256" key="8">
    <source>
        <dbReference type="ARBA" id="ARBA00023170"/>
    </source>
</evidence>
<sequence>VSIVSNLFVVSLAIMDCLTKNTYLAASLGIRFVTGIVGCSTAQFFYIYRRRALGTSLRTMAIVSKDLEALKNPFISAELYRIAGQCVRLRRAVLAYITMVVVSILLPTLLDGQLSMPTWPRPEDTSAPRLVFAAMFTIQLVTGTTCPIAFYSFVGILGAAHMACGALFRGAGAAVAVARGAAELRTAVRLHAVLCEASRLLDAVTSDWLPMLFVGVLALPIQGTYDAVQGQVDGYLLSSAPIIVVVFVPLCFSAQAMSDASSEVGLCAYKGSWPDEDPRARYMRTMVIMRASHPAQFTCKGLGAVGLPACQSVLRSWFSYLQMLLNFAKN</sequence>
<dbReference type="Proteomes" id="UP001219518">
    <property type="component" value="Unassembled WGS sequence"/>
</dbReference>
<evidence type="ECO:0000313" key="12">
    <source>
        <dbReference type="Proteomes" id="UP001219518"/>
    </source>
</evidence>
<feature type="transmembrane region" description="Helical" evidence="10">
    <location>
        <begin position="28"/>
        <end position="48"/>
    </location>
</feature>
<evidence type="ECO:0000256" key="2">
    <source>
        <dbReference type="ARBA" id="ARBA00022475"/>
    </source>
</evidence>
<evidence type="ECO:0000256" key="5">
    <source>
        <dbReference type="ARBA" id="ARBA00022725"/>
    </source>
</evidence>
<dbReference type="GO" id="GO:0007165">
    <property type="term" value="P:signal transduction"/>
    <property type="evidence" value="ECO:0007669"/>
    <property type="project" value="UniProtKB-KW"/>
</dbReference>
<dbReference type="Pfam" id="PF02949">
    <property type="entry name" value="7tm_6"/>
    <property type="match status" value="1"/>
</dbReference>
<dbReference type="InterPro" id="IPR004117">
    <property type="entry name" value="7tm6_olfct_rcpt"/>
</dbReference>
<keyword evidence="6 10" id="KW-1133">Transmembrane helix</keyword>
<evidence type="ECO:0000313" key="11">
    <source>
        <dbReference type="EMBL" id="KAK3917279.1"/>
    </source>
</evidence>
<accession>A0AAE1H9G3</accession>
<evidence type="ECO:0000256" key="6">
    <source>
        <dbReference type="ARBA" id="ARBA00022989"/>
    </source>
</evidence>
<comment type="caution">
    <text evidence="11">The sequence shown here is derived from an EMBL/GenBank/DDBJ whole genome shotgun (WGS) entry which is preliminary data.</text>
</comment>
<keyword evidence="9" id="KW-0807">Transducer</keyword>
<dbReference type="GO" id="GO:0005549">
    <property type="term" value="F:odorant binding"/>
    <property type="evidence" value="ECO:0007669"/>
    <property type="project" value="InterPro"/>
</dbReference>
<evidence type="ECO:0000256" key="7">
    <source>
        <dbReference type="ARBA" id="ARBA00023136"/>
    </source>
</evidence>
<dbReference type="PANTHER" id="PTHR21137">
    <property type="entry name" value="ODORANT RECEPTOR"/>
    <property type="match status" value="1"/>
</dbReference>
<keyword evidence="12" id="KW-1185">Reference proteome</keyword>
<feature type="transmembrane region" description="Helical" evidence="10">
    <location>
        <begin position="234"/>
        <end position="252"/>
    </location>
</feature>
<dbReference type="PANTHER" id="PTHR21137:SF35">
    <property type="entry name" value="ODORANT RECEPTOR 19A-RELATED"/>
    <property type="match status" value="1"/>
</dbReference>
<gene>
    <name evidence="11" type="ORF">KUF71_026124</name>
</gene>
<keyword evidence="2" id="KW-1003">Cell membrane</keyword>
<reference evidence="11" key="2">
    <citation type="journal article" date="2023" name="BMC Genomics">
        <title>Pest status, molecular evolution, and epigenetic factors derived from the genome assembly of Frankliniella fusca, a thysanopteran phytovirus vector.</title>
        <authorList>
            <person name="Catto M.A."/>
            <person name="Labadie P.E."/>
            <person name="Jacobson A.L."/>
            <person name="Kennedy G.G."/>
            <person name="Srinivasan R."/>
            <person name="Hunt B.G."/>
        </authorList>
    </citation>
    <scope>NUCLEOTIDE SEQUENCE</scope>
    <source>
        <strain evidence="11">PL_HMW_Pooled</strain>
    </source>
</reference>
<dbReference type="EMBL" id="JAHWGI010000707">
    <property type="protein sequence ID" value="KAK3917279.1"/>
    <property type="molecule type" value="Genomic_DNA"/>
</dbReference>
<evidence type="ECO:0000256" key="9">
    <source>
        <dbReference type="ARBA" id="ARBA00023224"/>
    </source>
</evidence>
<keyword evidence="3" id="KW-0716">Sensory transduction</keyword>
<feature type="transmembrane region" description="Helical" evidence="10">
    <location>
        <begin position="130"/>
        <end position="153"/>
    </location>
</feature>
<dbReference type="GO" id="GO:0005886">
    <property type="term" value="C:plasma membrane"/>
    <property type="evidence" value="ECO:0007669"/>
    <property type="project" value="UniProtKB-SubCell"/>
</dbReference>
<keyword evidence="8 11" id="KW-0675">Receptor</keyword>
<organism evidence="11 12">
    <name type="scientific">Frankliniella fusca</name>
    <dbReference type="NCBI Taxonomy" id="407009"/>
    <lineage>
        <taxon>Eukaryota</taxon>
        <taxon>Metazoa</taxon>
        <taxon>Ecdysozoa</taxon>
        <taxon>Arthropoda</taxon>
        <taxon>Hexapoda</taxon>
        <taxon>Insecta</taxon>
        <taxon>Pterygota</taxon>
        <taxon>Neoptera</taxon>
        <taxon>Paraneoptera</taxon>
        <taxon>Thysanoptera</taxon>
        <taxon>Terebrantia</taxon>
        <taxon>Thripoidea</taxon>
        <taxon>Thripidae</taxon>
        <taxon>Frankliniella</taxon>
    </lineage>
</organism>